<evidence type="ECO:0000313" key="6">
    <source>
        <dbReference type="EMBL" id="KXB00173.1"/>
    </source>
</evidence>
<dbReference type="SUPFAM" id="SSF51679">
    <property type="entry name" value="Bacterial luciferase-like"/>
    <property type="match status" value="1"/>
</dbReference>
<evidence type="ECO:0000313" key="7">
    <source>
        <dbReference type="Proteomes" id="UP000070520"/>
    </source>
</evidence>
<dbReference type="HAMAP" id="MF_01091">
    <property type="entry name" value="F420_mer"/>
    <property type="match status" value="1"/>
</dbReference>
<dbReference type="Proteomes" id="UP000070520">
    <property type="component" value="Unassembled WGS sequence"/>
</dbReference>
<dbReference type="AlphaFoldDB" id="A0A133V152"/>
<dbReference type="InterPro" id="IPR019946">
    <property type="entry name" value="MeH4methanopterin_reductase"/>
</dbReference>
<reference evidence="6 7" key="1">
    <citation type="journal article" date="2016" name="Sci. Rep.">
        <title>Metabolic traits of an uncultured archaeal lineage -MSBL1- from brine pools of the Red Sea.</title>
        <authorList>
            <person name="Mwirichia R."/>
            <person name="Alam I."/>
            <person name="Rashid M."/>
            <person name="Vinu M."/>
            <person name="Ba-Alawi W."/>
            <person name="Anthony Kamau A."/>
            <person name="Kamanda Ngugi D."/>
            <person name="Goker M."/>
            <person name="Klenk H.P."/>
            <person name="Bajic V."/>
            <person name="Stingl U."/>
        </authorList>
    </citation>
    <scope>NUCLEOTIDE SEQUENCE [LARGE SCALE GENOMIC DNA]</scope>
    <source>
        <strain evidence="6">SCGC-AAA261C02</strain>
    </source>
</reference>
<evidence type="ECO:0000256" key="4">
    <source>
        <dbReference type="HAMAP-Rule" id="MF_01091"/>
    </source>
</evidence>
<accession>A0A133V152</accession>
<dbReference type="GO" id="GO:0018537">
    <property type="term" value="F:coenzyme F420-dependent N5,N10-methenyltetrahydromethanopterin reductase activity"/>
    <property type="evidence" value="ECO:0007669"/>
    <property type="project" value="UniProtKB-UniRule"/>
</dbReference>
<name>A0A133V152_9EURY</name>
<keyword evidence="7" id="KW-1185">Reference proteome</keyword>
<dbReference type="EC" id="1.5.98.2" evidence="4"/>
<evidence type="ECO:0000259" key="5">
    <source>
        <dbReference type="Pfam" id="PF00296"/>
    </source>
</evidence>
<dbReference type="InterPro" id="IPR011251">
    <property type="entry name" value="Luciferase-like_dom"/>
</dbReference>
<keyword evidence="1 4" id="KW-0963">Cytoplasm</keyword>
<comment type="similarity">
    <text evidence="4">Belongs to the mer family.</text>
</comment>
<dbReference type="GO" id="GO:0016705">
    <property type="term" value="F:oxidoreductase activity, acting on paired donors, with incorporation or reduction of molecular oxygen"/>
    <property type="evidence" value="ECO:0007669"/>
    <property type="project" value="InterPro"/>
</dbReference>
<comment type="caution">
    <text evidence="6">The sequence shown here is derived from an EMBL/GenBank/DDBJ whole genome shotgun (WGS) entry which is preliminary data.</text>
</comment>
<dbReference type="NCBIfam" id="NF002619">
    <property type="entry name" value="PRK02271.1"/>
    <property type="match status" value="1"/>
</dbReference>
<feature type="domain" description="Luciferase-like" evidence="5">
    <location>
        <begin position="11"/>
        <end position="302"/>
    </location>
</feature>
<protein>
    <recommendedName>
        <fullName evidence="4">5,10-methylenetetrahydromethanopterin reductase</fullName>
        <ecNumber evidence="4">1.5.98.2</ecNumber>
    </recommendedName>
    <alternativeName>
        <fullName evidence="4">Coenzyme F420-dependent N(5),N(10)-methylenetetrahydromethanopterin reductase</fullName>
    </alternativeName>
    <alternativeName>
        <fullName evidence="4">Methylene-H(4)MPT reductase</fullName>
    </alternativeName>
</protein>
<gene>
    <name evidence="4" type="primary">mer</name>
    <name evidence="6" type="ORF">AKJ42_01525</name>
</gene>
<dbReference type="PANTHER" id="PTHR43244">
    <property type="match status" value="1"/>
</dbReference>
<comment type="catalytic activity">
    <reaction evidence="4">
        <text>5-methyl-5,6,7,8-tetrahydromethanopterin + oxidized coenzyme F420-(gamma-L-Glu)(n) + H(+) = 5,10-methylenetetrahydromethanopterin + reduced coenzyme F420-(gamma-L-Glu)(n)</text>
        <dbReference type="Rhea" id="RHEA:21144"/>
        <dbReference type="Rhea" id="RHEA-COMP:12939"/>
        <dbReference type="Rhea" id="RHEA-COMP:14378"/>
        <dbReference type="ChEBI" id="CHEBI:15378"/>
        <dbReference type="ChEBI" id="CHEBI:57818"/>
        <dbReference type="ChEBI" id="CHEBI:58116"/>
        <dbReference type="ChEBI" id="CHEBI:133980"/>
        <dbReference type="ChEBI" id="CHEBI:139511"/>
        <dbReference type="EC" id="1.5.98.2"/>
    </reaction>
</comment>
<dbReference type="PANTHER" id="PTHR43244:SF1">
    <property type="entry name" value="5,10-METHYLENETETRAHYDROMETHANOPTERIN REDUCTASE"/>
    <property type="match status" value="1"/>
</dbReference>
<dbReference type="CDD" id="cd01097">
    <property type="entry name" value="Tetrahydromethanopterin_reductase"/>
    <property type="match status" value="1"/>
</dbReference>
<dbReference type="EMBL" id="LHXW01000011">
    <property type="protein sequence ID" value="KXB00173.1"/>
    <property type="molecule type" value="Genomic_DNA"/>
</dbReference>
<evidence type="ECO:0000256" key="1">
    <source>
        <dbReference type="ARBA" id="ARBA00022490"/>
    </source>
</evidence>
<dbReference type="GO" id="GO:0005737">
    <property type="term" value="C:cytoplasm"/>
    <property type="evidence" value="ECO:0007669"/>
    <property type="project" value="UniProtKB-SubCell"/>
</dbReference>
<dbReference type="Pfam" id="PF00296">
    <property type="entry name" value="Bac_luciferase"/>
    <property type="match status" value="1"/>
</dbReference>
<comment type="subcellular location">
    <subcellularLocation>
        <location evidence="4">Cytoplasm</location>
    </subcellularLocation>
</comment>
<dbReference type="Gene3D" id="3.20.20.30">
    <property type="entry name" value="Luciferase-like domain"/>
    <property type="match status" value="1"/>
</dbReference>
<keyword evidence="2 4" id="KW-0554">One-carbon metabolism</keyword>
<dbReference type="InterPro" id="IPR050564">
    <property type="entry name" value="F420-G6PD/mer"/>
</dbReference>
<comment type="function">
    <text evidence="4">Catalyzes the oxidation of methyl-H(4)MPT to methylene-H(4)MPT.</text>
</comment>
<evidence type="ECO:0000256" key="3">
    <source>
        <dbReference type="ARBA" id="ARBA00023002"/>
    </source>
</evidence>
<dbReference type="NCBIfam" id="TIGR03555">
    <property type="entry name" value="F420_mer"/>
    <property type="match status" value="1"/>
</dbReference>
<sequence length="329" mass="35826">MDFGVEFVPKDPVRTIVGYAKTADKLGFDFMWITDHYNNRNVYATLASIARETREIRLGPGVTNPYTIHPAETASSIATIDELSGGRAVLGIGPGDRTTLNALGMKWEKPLTRVKESIKRIRDLLEGESVTSEEGEEFNLRGCRLNFSPERKIPIYIGAQGPNMLKMAASCGDGILINASHPRDFEYAIERVKEGTKEAGRNLSDVDVAAYTSFSVGEDKTSAKESVIPPVAFIVAGVPEKVLERHEISSDNASEIKEALSKGDFGAAFGAVTSKMINVFSICGTPNECIERIRELKKIGVSQLVVGSPIGPDKKNSMKIISEDIKPAF</sequence>
<proteinExistence type="inferred from homology"/>
<evidence type="ECO:0000256" key="2">
    <source>
        <dbReference type="ARBA" id="ARBA00022563"/>
    </source>
</evidence>
<dbReference type="GO" id="GO:0006730">
    <property type="term" value="P:one-carbon metabolic process"/>
    <property type="evidence" value="ECO:0007669"/>
    <property type="project" value="UniProtKB-UniRule"/>
</dbReference>
<keyword evidence="3 4" id="KW-0560">Oxidoreductase</keyword>
<dbReference type="InterPro" id="IPR036661">
    <property type="entry name" value="Luciferase-like_sf"/>
</dbReference>
<organism evidence="6 7">
    <name type="scientific">candidate division MSBL1 archaeon SCGC-AAA261C02</name>
    <dbReference type="NCBI Taxonomy" id="1698272"/>
    <lineage>
        <taxon>Archaea</taxon>
        <taxon>Methanobacteriati</taxon>
        <taxon>Methanobacteriota</taxon>
        <taxon>candidate division MSBL1</taxon>
    </lineage>
</organism>
<dbReference type="PATRIC" id="fig|1698272.3.peg.109"/>